<gene>
    <name evidence="2" type="ORF">PVK06_027884</name>
</gene>
<comment type="caution">
    <text evidence="2">The sequence shown here is derived from an EMBL/GenBank/DDBJ whole genome shotgun (WGS) entry which is preliminary data.</text>
</comment>
<feature type="domain" description="DUF659" evidence="1">
    <location>
        <begin position="3"/>
        <end position="75"/>
    </location>
</feature>
<dbReference type="Pfam" id="PF04937">
    <property type="entry name" value="DUF659"/>
    <property type="match status" value="1"/>
</dbReference>
<dbReference type="PANTHER" id="PTHR32166:SF81">
    <property type="entry name" value="OS06G0658400 PROTEIN"/>
    <property type="match status" value="1"/>
</dbReference>
<dbReference type="EMBL" id="JARKNE010000008">
    <property type="protein sequence ID" value="KAK5812454.1"/>
    <property type="molecule type" value="Genomic_DNA"/>
</dbReference>
<keyword evidence="3" id="KW-1185">Reference proteome</keyword>
<protein>
    <recommendedName>
        <fullName evidence="1">DUF659 domain-containing protein</fullName>
    </recommendedName>
</protein>
<evidence type="ECO:0000313" key="2">
    <source>
        <dbReference type="EMBL" id="KAK5812454.1"/>
    </source>
</evidence>
<dbReference type="PANTHER" id="PTHR32166">
    <property type="entry name" value="OSJNBA0013A04.12 PROTEIN"/>
    <property type="match status" value="1"/>
</dbReference>
<proteinExistence type="predicted"/>
<organism evidence="2 3">
    <name type="scientific">Gossypium arboreum</name>
    <name type="common">Tree cotton</name>
    <name type="synonym">Gossypium nanking</name>
    <dbReference type="NCBI Taxonomy" id="29729"/>
    <lineage>
        <taxon>Eukaryota</taxon>
        <taxon>Viridiplantae</taxon>
        <taxon>Streptophyta</taxon>
        <taxon>Embryophyta</taxon>
        <taxon>Tracheophyta</taxon>
        <taxon>Spermatophyta</taxon>
        <taxon>Magnoliopsida</taxon>
        <taxon>eudicotyledons</taxon>
        <taxon>Gunneridae</taxon>
        <taxon>Pentapetalae</taxon>
        <taxon>rosids</taxon>
        <taxon>malvids</taxon>
        <taxon>Malvales</taxon>
        <taxon>Malvaceae</taxon>
        <taxon>Malvoideae</taxon>
        <taxon>Gossypium</taxon>
    </lineage>
</organism>
<evidence type="ECO:0000259" key="1">
    <source>
        <dbReference type="Pfam" id="PF04937"/>
    </source>
</evidence>
<dbReference type="Proteomes" id="UP001358586">
    <property type="component" value="Chromosome 8"/>
</dbReference>
<dbReference type="InterPro" id="IPR007021">
    <property type="entry name" value="DUF659"/>
</dbReference>
<name>A0ABR0P406_GOSAR</name>
<accession>A0ABR0P406</accession>
<evidence type="ECO:0000313" key="3">
    <source>
        <dbReference type="Proteomes" id="UP001358586"/>
    </source>
</evidence>
<reference evidence="2 3" key="1">
    <citation type="submission" date="2023-03" db="EMBL/GenBank/DDBJ databases">
        <title>WGS of Gossypium arboreum.</title>
        <authorList>
            <person name="Yu D."/>
        </authorList>
    </citation>
    <scope>NUCLEOTIDE SEQUENCE [LARGE SCALE GENOMIC DNA]</scope>
    <source>
        <tissue evidence="2">Leaf</tissue>
    </source>
</reference>
<sequence length="151" mass="16848">MAVSEGSSNFLKAVNFENEHKDKFYVTTLIKDIISEVGAQNVVQVITDNAPVCKAMGSLVETQHPHILWTPYMTKSSTPLHCMAHSLNLRNTHHYKGENKMWDIEGDVFDSFEGVGVLEGASLSLDESDMKMIIFTNKEEDMKNANANAIN</sequence>